<evidence type="ECO:0000313" key="5">
    <source>
        <dbReference type="Proteomes" id="UP000316425"/>
    </source>
</evidence>
<evidence type="ECO:0000313" key="4">
    <source>
        <dbReference type="EMBL" id="TSJ62463.1"/>
    </source>
</evidence>
<comment type="similarity">
    <text evidence="1">Belongs to the DinB family.</text>
</comment>
<evidence type="ECO:0000256" key="1">
    <source>
        <dbReference type="ARBA" id="ARBA00008635"/>
    </source>
</evidence>
<dbReference type="Proteomes" id="UP000316425">
    <property type="component" value="Unassembled WGS sequence"/>
</dbReference>
<dbReference type="AlphaFoldDB" id="A0A556PDL8"/>
<dbReference type="InterPro" id="IPR034660">
    <property type="entry name" value="DinB/YfiT-like"/>
</dbReference>
<keyword evidence="5" id="KW-1185">Reference proteome</keyword>
<accession>A0A556PDL8</accession>
<comment type="caution">
    <text evidence="4">The sequence shown here is derived from an EMBL/GenBank/DDBJ whole genome shotgun (WGS) entry which is preliminary data.</text>
</comment>
<feature type="binding site" evidence="3">
    <location>
        <position position="140"/>
    </location>
    <ligand>
        <name>a divalent metal cation</name>
        <dbReference type="ChEBI" id="CHEBI:60240"/>
    </ligand>
</feature>
<evidence type="ECO:0000256" key="3">
    <source>
        <dbReference type="PIRSR" id="PIRSR607837-1"/>
    </source>
</evidence>
<feature type="binding site" evidence="3">
    <location>
        <position position="51"/>
    </location>
    <ligand>
        <name>a divalent metal cation</name>
        <dbReference type="ChEBI" id="CHEBI:60240"/>
    </ligand>
</feature>
<dbReference type="Pfam" id="PF05163">
    <property type="entry name" value="DinB"/>
    <property type="match status" value="1"/>
</dbReference>
<dbReference type="OrthoDB" id="2427314at2"/>
<sequence length="162" mass="19181">MNQAAVLRNVMFEEIELCVRTTQSLLLQIKDTDWAFRPAENMRTLRELAIHLVSIPETDLYILKEEPLEKVQELENKYSQLHTATDMGVVFEEGYHALCEYMSSLSEEEFFNKKTKAFYMEDGHTQAQWLAEIQSHVFHHRGQFYNYLKQLQYDVTMADLYT</sequence>
<dbReference type="SUPFAM" id="SSF109854">
    <property type="entry name" value="DinB/YfiT-like putative metalloenzymes"/>
    <property type="match status" value="1"/>
</dbReference>
<dbReference type="InterPro" id="IPR007837">
    <property type="entry name" value="DinB"/>
</dbReference>
<dbReference type="GO" id="GO:0046872">
    <property type="term" value="F:metal ion binding"/>
    <property type="evidence" value="ECO:0007669"/>
    <property type="project" value="UniProtKB-KW"/>
</dbReference>
<name>A0A556PDL8_9BACI</name>
<reference evidence="4 5" key="1">
    <citation type="submission" date="2019-07" db="EMBL/GenBank/DDBJ databases">
        <title>Allobacillus sp. nov. SKP isolated from shrimp paste of Euphausiacea.</title>
        <authorList>
            <person name="Kanchanasin P."/>
            <person name="Tanasupawat S."/>
            <person name="Shi W."/>
            <person name="Wu L."/>
            <person name="Ma J."/>
        </authorList>
    </citation>
    <scope>NUCLEOTIDE SEQUENCE [LARGE SCALE GENOMIC DNA]</scope>
    <source>
        <strain evidence="4 5">SKP4-8</strain>
    </source>
</reference>
<dbReference type="Gene3D" id="1.20.120.450">
    <property type="entry name" value="dinb family like domain"/>
    <property type="match status" value="1"/>
</dbReference>
<protein>
    <submittedName>
        <fullName evidence="4">DinB family protein</fullName>
    </submittedName>
</protein>
<keyword evidence="2 3" id="KW-0479">Metal-binding</keyword>
<feature type="binding site" evidence="3">
    <location>
        <position position="136"/>
    </location>
    <ligand>
        <name>a divalent metal cation</name>
        <dbReference type="ChEBI" id="CHEBI:60240"/>
    </ligand>
</feature>
<organism evidence="4 5">
    <name type="scientific">Allobacillus salarius</name>
    <dbReference type="NCBI Taxonomy" id="1955272"/>
    <lineage>
        <taxon>Bacteria</taxon>
        <taxon>Bacillati</taxon>
        <taxon>Bacillota</taxon>
        <taxon>Bacilli</taxon>
        <taxon>Bacillales</taxon>
        <taxon>Bacillaceae</taxon>
        <taxon>Allobacillus</taxon>
    </lineage>
</organism>
<evidence type="ECO:0000256" key="2">
    <source>
        <dbReference type="ARBA" id="ARBA00022723"/>
    </source>
</evidence>
<gene>
    <name evidence="4" type="ORF">FPQ13_10285</name>
</gene>
<dbReference type="RefSeq" id="WP_144089244.1">
    <property type="nucleotide sequence ID" value="NZ_VMHE01000020.1"/>
</dbReference>
<dbReference type="EMBL" id="VMHE01000020">
    <property type="protein sequence ID" value="TSJ62463.1"/>
    <property type="molecule type" value="Genomic_DNA"/>
</dbReference>
<proteinExistence type="inferred from homology"/>